<organism evidence="4 5">
    <name type="scientific">Thermomonospora cellulosilytica</name>
    <dbReference type="NCBI Taxonomy" id="1411118"/>
    <lineage>
        <taxon>Bacteria</taxon>
        <taxon>Bacillati</taxon>
        <taxon>Actinomycetota</taxon>
        <taxon>Actinomycetes</taxon>
        <taxon>Streptosporangiales</taxon>
        <taxon>Thermomonosporaceae</taxon>
        <taxon>Thermomonospora</taxon>
    </lineage>
</organism>
<evidence type="ECO:0000259" key="3">
    <source>
        <dbReference type="PROSITE" id="PS51755"/>
    </source>
</evidence>
<dbReference type="InterPro" id="IPR036388">
    <property type="entry name" value="WH-like_DNA-bd_sf"/>
</dbReference>
<keyword evidence="5" id="KW-1185">Reference proteome</keyword>
<dbReference type="GO" id="GO:0003677">
    <property type="term" value="F:DNA binding"/>
    <property type="evidence" value="ECO:0007669"/>
    <property type="project" value="UniProtKB-UniRule"/>
</dbReference>
<evidence type="ECO:0000256" key="1">
    <source>
        <dbReference type="ARBA" id="ARBA00023125"/>
    </source>
</evidence>
<dbReference type="GO" id="GO:0000160">
    <property type="term" value="P:phosphorelay signal transduction system"/>
    <property type="evidence" value="ECO:0007669"/>
    <property type="project" value="InterPro"/>
</dbReference>
<dbReference type="PANTHER" id="PTHR40082:SF1">
    <property type="entry name" value="BLR5956 PROTEIN"/>
    <property type="match status" value="1"/>
</dbReference>
<dbReference type="GO" id="GO:0006355">
    <property type="term" value="P:regulation of DNA-templated transcription"/>
    <property type="evidence" value="ECO:0007669"/>
    <property type="project" value="InterPro"/>
</dbReference>
<feature type="domain" description="OmpR/PhoB-type" evidence="3">
    <location>
        <begin position="289"/>
        <end position="398"/>
    </location>
</feature>
<accession>A0A7W3N1A4</accession>
<dbReference type="NCBIfam" id="NF005568">
    <property type="entry name" value="PRK07239.1"/>
    <property type="match status" value="1"/>
</dbReference>
<dbReference type="GO" id="GO:0004852">
    <property type="term" value="F:uroporphyrinogen-III synthase activity"/>
    <property type="evidence" value="ECO:0007669"/>
    <property type="project" value="UniProtKB-EC"/>
</dbReference>
<dbReference type="EMBL" id="JACJII010000001">
    <property type="protein sequence ID" value="MBA9005644.1"/>
    <property type="molecule type" value="Genomic_DNA"/>
</dbReference>
<dbReference type="Gene3D" id="1.10.10.10">
    <property type="entry name" value="Winged helix-like DNA-binding domain superfamily/Winged helix DNA-binding domain"/>
    <property type="match status" value="1"/>
</dbReference>
<dbReference type="InterPro" id="IPR036108">
    <property type="entry name" value="4pyrrol_syn_uPrphyn_synt_sf"/>
</dbReference>
<gene>
    <name evidence="4" type="ORF">HNR21_004526</name>
</gene>
<evidence type="ECO:0000313" key="4">
    <source>
        <dbReference type="EMBL" id="MBA9005644.1"/>
    </source>
</evidence>
<dbReference type="Proteomes" id="UP000539313">
    <property type="component" value="Unassembled WGS sequence"/>
</dbReference>
<dbReference type="CDD" id="cd06578">
    <property type="entry name" value="HemD"/>
    <property type="match status" value="1"/>
</dbReference>
<dbReference type="AlphaFoldDB" id="A0A7W3N1A4"/>
<keyword evidence="1 2" id="KW-0238">DNA-binding</keyword>
<dbReference type="Gene3D" id="3.40.50.10090">
    <property type="match status" value="2"/>
</dbReference>
<name>A0A7W3N1A4_9ACTN</name>
<sequence length="407" mass="43502">MNVPTDLGERAAAAMNTDSEPLAGFAVGVTAARRHEELAALLERRGARVVHAPAIRLVPLSDDAELLQATTTCIGERLDYVVVTTGIGFRAWLETADGWGMRDDLIECLHKVPILARGPKARGAIRSAGLTERWSPESESCEEVLRHLLTRDLAGTRIAVQLYGQPLPDFTAALRGAGAEVIEVPVYRWSRTDDSTPLRRLVGQAVAGTVDAIAFTSAPAVTATLAVAAEDGLEEALLEALRTHAVAACVGPVTAEPLTARGVPTVQPERARIGALVRAIVSDLPRRRARLINVRGHALELRGHAVVLDGQLRPIAPAPMAILRALARRPGHVVSRAELCTVLPSRMLGGGNGTAFARDGRPQADEHAVEMAVARLRRGLGRSGIVETVVKRGYRLACDPVRVEVPR</sequence>
<feature type="DNA-binding region" description="OmpR/PhoB-type" evidence="2">
    <location>
        <begin position="289"/>
        <end position="398"/>
    </location>
</feature>
<proteinExistence type="predicted"/>
<dbReference type="PANTHER" id="PTHR40082">
    <property type="entry name" value="BLR5956 PROTEIN"/>
    <property type="match status" value="1"/>
</dbReference>
<evidence type="ECO:0000256" key="2">
    <source>
        <dbReference type="PROSITE-ProRule" id="PRU01091"/>
    </source>
</evidence>
<dbReference type="EC" id="4.2.1.75" evidence="4"/>
<dbReference type="PROSITE" id="PS51755">
    <property type="entry name" value="OMPR_PHOB"/>
    <property type="match status" value="1"/>
</dbReference>
<comment type="caution">
    <text evidence="4">The sequence shown here is derived from an EMBL/GenBank/DDBJ whole genome shotgun (WGS) entry which is preliminary data.</text>
</comment>
<dbReference type="GO" id="GO:0006780">
    <property type="term" value="P:uroporphyrinogen III biosynthetic process"/>
    <property type="evidence" value="ECO:0007669"/>
    <property type="project" value="InterPro"/>
</dbReference>
<dbReference type="SUPFAM" id="SSF69618">
    <property type="entry name" value="HemD-like"/>
    <property type="match status" value="1"/>
</dbReference>
<keyword evidence="4" id="KW-0456">Lyase</keyword>
<dbReference type="SUPFAM" id="SSF46894">
    <property type="entry name" value="C-terminal effector domain of the bipartite response regulators"/>
    <property type="match status" value="1"/>
</dbReference>
<reference evidence="4 5" key="1">
    <citation type="submission" date="2020-08" db="EMBL/GenBank/DDBJ databases">
        <title>Sequencing the genomes of 1000 actinobacteria strains.</title>
        <authorList>
            <person name="Klenk H.-P."/>
        </authorList>
    </citation>
    <scope>NUCLEOTIDE SEQUENCE [LARGE SCALE GENOMIC DNA]</scope>
    <source>
        <strain evidence="4 5">DSM 45823</strain>
    </source>
</reference>
<dbReference type="Pfam" id="PF02602">
    <property type="entry name" value="HEM4"/>
    <property type="match status" value="1"/>
</dbReference>
<dbReference type="InterPro" id="IPR003754">
    <property type="entry name" value="4pyrrol_synth_uPrphyn_synth"/>
</dbReference>
<dbReference type="InterPro" id="IPR016032">
    <property type="entry name" value="Sig_transdc_resp-reg_C-effctor"/>
</dbReference>
<dbReference type="SMART" id="SM00862">
    <property type="entry name" value="Trans_reg_C"/>
    <property type="match status" value="1"/>
</dbReference>
<evidence type="ECO:0000313" key="5">
    <source>
        <dbReference type="Proteomes" id="UP000539313"/>
    </source>
</evidence>
<dbReference type="InterPro" id="IPR039793">
    <property type="entry name" value="UROS/Hem4"/>
</dbReference>
<protein>
    <submittedName>
        <fullName evidence="4">Uroporphyrinogen-III synthase</fullName>
        <ecNumber evidence="4">4.2.1.75</ecNumber>
    </submittedName>
</protein>
<dbReference type="InterPro" id="IPR001867">
    <property type="entry name" value="OmpR/PhoB-type_DNA-bd"/>
</dbReference>